<dbReference type="SUPFAM" id="SSF52402">
    <property type="entry name" value="Adenine nucleotide alpha hydrolases-like"/>
    <property type="match status" value="1"/>
</dbReference>
<evidence type="ECO:0000313" key="3">
    <source>
        <dbReference type="Proteomes" id="UP001200430"/>
    </source>
</evidence>
<gene>
    <name evidence="2" type="ORF">L2W38_08820</name>
</gene>
<keyword evidence="3" id="KW-1185">Reference proteome</keyword>
<evidence type="ECO:0000259" key="1">
    <source>
        <dbReference type="Pfam" id="PF00733"/>
    </source>
</evidence>
<dbReference type="Pfam" id="PF00733">
    <property type="entry name" value="Asn_synthase"/>
    <property type="match status" value="1"/>
</dbReference>
<dbReference type="PANTHER" id="PTHR43169:SF2">
    <property type="entry name" value="NAD_GMP SYNTHASE DOMAIN-CONTAINING PROTEIN"/>
    <property type="match status" value="1"/>
</dbReference>
<feature type="domain" description="Asparagine synthetase" evidence="1">
    <location>
        <begin position="16"/>
        <end position="81"/>
    </location>
</feature>
<organism evidence="2 3">
    <name type="scientific">Dethiosulfovibrio marinus</name>
    <dbReference type="NCBI Taxonomy" id="133532"/>
    <lineage>
        <taxon>Bacteria</taxon>
        <taxon>Thermotogati</taxon>
        <taxon>Synergistota</taxon>
        <taxon>Synergistia</taxon>
        <taxon>Synergistales</taxon>
        <taxon>Dethiosulfovibrionaceae</taxon>
        <taxon>Dethiosulfovibrio</taxon>
    </lineage>
</organism>
<dbReference type="EMBL" id="JAKGUD010000009">
    <property type="protein sequence ID" value="MCF4142921.1"/>
    <property type="molecule type" value="Genomic_DNA"/>
</dbReference>
<dbReference type="InterPro" id="IPR005232">
    <property type="entry name" value="LarE"/>
</dbReference>
<reference evidence="2 3" key="1">
    <citation type="submission" date="2022-01" db="EMBL/GenBank/DDBJ databases">
        <title>Dethiosulfovibrio faecalis sp. nov., a novel proteolytic, non-sulfur-reducing bacterium isolated from a marine aquaculture solid waste bioreactor.</title>
        <authorList>
            <person name="Grabowski S."/>
            <person name="Apolinario E."/>
            <person name="Schneider N."/>
            <person name="Marshall C.W."/>
            <person name="Sowers K.R."/>
        </authorList>
    </citation>
    <scope>NUCLEOTIDE SEQUENCE [LARGE SCALE GENOMIC DNA]</scope>
    <source>
        <strain evidence="2 3">DSM 12537</strain>
    </source>
</reference>
<accession>A0ABS9ERM4</accession>
<dbReference type="Gene3D" id="3.40.50.620">
    <property type="entry name" value="HUPs"/>
    <property type="match status" value="1"/>
</dbReference>
<dbReference type="InterPro" id="IPR052188">
    <property type="entry name" value="Ni-pincer_cofactor_biosynth"/>
</dbReference>
<comment type="caution">
    <text evidence="2">The sequence shown here is derived from an EMBL/GenBank/DDBJ whole genome shotgun (WGS) entry which is preliminary data.</text>
</comment>
<dbReference type="InterPro" id="IPR001962">
    <property type="entry name" value="Asn_synthase"/>
</dbReference>
<dbReference type="PIRSF" id="PIRSF006661">
    <property type="entry name" value="PP-lp_UCP006661"/>
    <property type="match status" value="1"/>
</dbReference>
<sequence>MRRGDESLLREFFPPEVADRLLKLSSVLVSFSGGVDSSAILALLAGIMPERTVHSVLFDSFLHPERERRRAVSMCRDLGVDLRITPGPELSDDRVMGNLEGRCAFCKELRIREILRLKKEMGINAIVDGTNHDDLQDPTRLGNSVLNRYPVFSPLAEAGLSKRRVRELAKALDIPWWNETATACMATRFPLGTALRADEAKRAFDAEECLKELGLEVRVRVWNDSICLELSPYRDETMVAFREPIVKGLKSLGFRRIMIDLEGYSTGRTWP</sequence>
<proteinExistence type="predicted"/>
<dbReference type="Proteomes" id="UP001200430">
    <property type="component" value="Unassembled WGS sequence"/>
</dbReference>
<evidence type="ECO:0000313" key="2">
    <source>
        <dbReference type="EMBL" id="MCF4142921.1"/>
    </source>
</evidence>
<dbReference type="RefSeq" id="WP_236099639.1">
    <property type="nucleotide sequence ID" value="NZ_JAKGUD010000009.1"/>
</dbReference>
<dbReference type="PANTHER" id="PTHR43169">
    <property type="entry name" value="EXSB FAMILY PROTEIN"/>
    <property type="match status" value="1"/>
</dbReference>
<name>A0ABS9ERM4_9BACT</name>
<protein>
    <submittedName>
        <fullName evidence="2">Asparagine synthase-related protein</fullName>
    </submittedName>
</protein>
<dbReference type="InterPro" id="IPR014729">
    <property type="entry name" value="Rossmann-like_a/b/a_fold"/>
</dbReference>